<accession>A0ABU3R288</accession>
<evidence type="ECO:0000313" key="11">
    <source>
        <dbReference type="Proteomes" id="UP001257914"/>
    </source>
</evidence>
<feature type="transmembrane region" description="Helical" evidence="7">
    <location>
        <begin position="678"/>
        <end position="703"/>
    </location>
</feature>
<evidence type="ECO:0000259" key="9">
    <source>
        <dbReference type="Pfam" id="PF12704"/>
    </source>
</evidence>
<feature type="transmembrane region" description="Helical" evidence="7">
    <location>
        <begin position="736"/>
        <end position="757"/>
    </location>
</feature>
<dbReference type="PANTHER" id="PTHR30572:SF4">
    <property type="entry name" value="ABC TRANSPORTER PERMEASE YTRF"/>
    <property type="match status" value="1"/>
</dbReference>
<evidence type="ECO:0000256" key="5">
    <source>
        <dbReference type="ARBA" id="ARBA00023136"/>
    </source>
</evidence>
<gene>
    <name evidence="10" type="ORF">RT723_12410</name>
</gene>
<feature type="domain" description="ABC3 transporter permease C-terminal" evidence="8">
    <location>
        <begin position="295"/>
        <end position="407"/>
    </location>
</feature>
<evidence type="ECO:0000313" key="10">
    <source>
        <dbReference type="EMBL" id="MDU0113785.1"/>
    </source>
</evidence>
<organism evidence="10 11">
    <name type="scientific">Psychrosphaera aquimarina</name>
    <dbReference type="NCBI Taxonomy" id="2044854"/>
    <lineage>
        <taxon>Bacteria</taxon>
        <taxon>Pseudomonadati</taxon>
        <taxon>Pseudomonadota</taxon>
        <taxon>Gammaproteobacteria</taxon>
        <taxon>Alteromonadales</taxon>
        <taxon>Pseudoalteromonadaceae</taxon>
        <taxon>Psychrosphaera</taxon>
    </lineage>
</organism>
<dbReference type="Pfam" id="PF02687">
    <property type="entry name" value="FtsX"/>
    <property type="match status" value="2"/>
</dbReference>
<evidence type="ECO:0000256" key="1">
    <source>
        <dbReference type="ARBA" id="ARBA00004651"/>
    </source>
</evidence>
<keyword evidence="11" id="KW-1185">Reference proteome</keyword>
<sequence length="808" mass="88977">MSQLIYQFKQAWAGLSKKPGFVSTVVITMGTTLGALLCIVTLAYLLLLKPLPYPEQDNLYKVEHAIGDKSGETNAKAFTYPGLIHLYKNQDVFKQAALVHYGEDVLTSLPNQPTVNTGYITPEWFNLLDTSMVLGRRFELTEALETNNPVAILSYKVWSEEYASDPNILSKKIDFSGISYNVVGVTSKNFVEPQIARTGRLTGVWFPWDYNLDSRMKDRWSNISGALNFVGKLKDGITAIQAEQIITPLVNDTWKEKVSGIAFFAGWNINMELHSFQTVILGDSENTVYLLLAGVFGLVIIACANIANLFMSRTAEQQRQLAIFAALGAKKSHLFKAIFAETSLLMFLSVGLSLIISSFGFYVLQQNLSEILPRVSELSINGITFGVAVFFALVFALLFAGLSRKMINYRALNSLLQSSGKGTGIQVSKRIRQMLIVSQVAIATVLVFANISLFKEAVETITEPTGFSVQNMSELSLSVSAPQMPPMEEVIPVMTELRKKLTELPQVKSVSIAGSPLRGYGLWALTSVKDNVNFTPRSKGVDNIYFDMIGQDLIEGDLFTEADIKDRNRVMIVNDVFAKRLNPEGSALGMQISPGGPENFTIIGVVKGIKMPGSTEIPIRVYTPSNLGSTVMTLNLVENQTISREQVVSVLQQVSGLYAVFGLEDLVQSQKRMLFTQYTTATTTVVLAIITLFLAGVGLYGILSYGTQMRRFELGTRMAIGAKKKHLVGMIIKDNASVIVLGVLLSLVILLGLYISYSTELAAYLGLQLLPMFIFTVLSIAALSLFACYWPLRQYVNHPAIHSLRGSD</sequence>
<feature type="domain" description="MacB-like periplasmic core" evidence="9">
    <location>
        <begin position="440"/>
        <end position="631"/>
    </location>
</feature>
<keyword evidence="5 7" id="KW-0472">Membrane</keyword>
<comment type="similarity">
    <text evidence="6">Belongs to the ABC-4 integral membrane protein family.</text>
</comment>
<feature type="transmembrane region" description="Helical" evidence="7">
    <location>
        <begin position="769"/>
        <end position="792"/>
    </location>
</feature>
<dbReference type="InterPro" id="IPR050250">
    <property type="entry name" value="Macrolide_Exporter_MacB"/>
</dbReference>
<feature type="transmembrane region" description="Helical" evidence="7">
    <location>
        <begin position="21"/>
        <end position="47"/>
    </location>
</feature>
<keyword evidence="4 7" id="KW-1133">Transmembrane helix</keyword>
<evidence type="ECO:0000256" key="3">
    <source>
        <dbReference type="ARBA" id="ARBA00022692"/>
    </source>
</evidence>
<feature type="transmembrane region" description="Helical" evidence="7">
    <location>
        <begin position="288"/>
        <end position="311"/>
    </location>
</feature>
<feature type="domain" description="ABC3 transporter permease C-terminal" evidence="8">
    <location>
        <begin position="686"/>
        <end position="799"/>
    </location>
</feature>
<feature type="transmembrane region" description="Helical" evidence="7">
    <location>
        <begin position="383"/>
        <end position="402"/>
    </location>
</feature>
<comment type="caution">
    <text evidence="10">The sequence shown here is derived from an EMBL/GenBank/DDBJ whole genome shotgun (WGS) entry which is preliminary data.</text>
</comment>
<dbReference type="PANTHER" id="PTHR30572">
    <property type="entry name" value="MEMBRANE COMPONENT OF TRANSPORTER-RELATED"/>
    <property type="match status" value="1"/>
</dbReference>
<reference evidence="10 11" key="1">
    <citation type="submission" date="2023-10" db="EMBL/GenBank/DDBJ databases">
        <title>Psychrosphaera aquimaarina strain SW33 isolated from seawater.</title>
        <authorList>
            <person name="Bayburt H."/>
            <person name="Kim J.M."/>
            <person name="Choi B.J."/>
            <person name="Jeon C.O."/>
        </authorList>
    </citation>
    <scope>NUCLEOTIDE SEQUENCE [LARGE SCALE GENOMIC DNA]</scope>
    <source>
        <strain evidence="10 11">KCTC 52743</strain>
    </source>
</reference>
<proteinExistence type="inferred from homology"/>
<feature type="domain" description="MacB-like periplasmic core" evidence="9">
    <location>
        <begin position="29"/>
        <end position="247"/>
    </location>
</feature>
<dbReference type="RefSeq" id="WP_315947389.1">
    <property type="nucleotide sequence ID" value="NZ_JAWCUA010000010.1"/>
</dbReference>
<evidence type="ECO:0000259" key="8">
    <source>
        <dbReference type="Pfam" id="PF02687"/>
    </source>
</evidence>
<feature type="transmembrane region" description="Helical" evidence="7">
    <location>
        <begin position="338"/>
        <end position="363"/>
    </location>
</feature>
<dbReference type="EMBL" id="JAWCUA010000010">
    <property type="protein sequence ID" value="MDU0113785.1"/>
    <property type="molecule type" value="Genomic_DNA"/>
</dbReference>
<comment type="subcellular location">
    <subcellularLocation>
        <location evidence="1">Cell membrane</location>
        <topology evidence="1">Multi-pass membrane protein</topology>
    </subcellularLocation>
</comment>
<name>A0ABU3R288_9GAMM</name>
<dbReference type="Pfam" id="PF12704">
    <property type="entry name" value="MacB_PCD"/>
    <property type="match status" value="2"/>
</dbReference>
<dbReference type="InterPro" id="IPR003838">
    <property type="entry name" value="ABC3_permease_C"/>
</dbReference>
<dbReference type="InterPro" id="IPR025857">
    <property type="entry name" value="MacB_PCD"/>
</dbReference>
<evidence type="ECO:0000256" key="6">
    <source>
        <dbReference type="ARBA" id="ARBA00038076"/>
    </source>
</evidence>
<keyword evidence="2" id="KW-1003">Cell membrane</keyword>
<evidence type="ECO:0000256" key="2">
    <source>
        <dbReference type="ARBA" id="ARBA00022475"/>
    </source>
</evidence>
<protein>
    <submittedName>
        <fullName evidence="10">ABC transporter permease</fullName>
    </submittedName>
</protein>
<feature type="transmembrane region" description="Helical" evidence="7">
    <location>
        <begin position="434"/>
        <end position="454"/>
    </location>
</feature>
<keyword evidence="3 7" id="KW-0812">Transmembrane</keyword>
<evidence type="ECO:0000256" key="4">
    <source>
        <dbReference type="ARBA" id="ARBA00022989"/>
    </source>
</evidence>
<evidence type="ECO:0000256" key="7">
    <source>
        <dbReference type="SAM" id="Phobius"/>
    </source>
</evidence>
<dbReference type="Proteomes" id="UP001257914">
    <property type="component" value="Unassembled WGS sequence"/>
</dbReference>